<dbReference type="GO" id="GO:0005743">
    <property type="term" value="C:mitochondrial inner membrane"/>
    <property type="evidence" value="ECO:0007669"/>
    <property type="project" value="UniProtKB-SubCell"/>
</dbReference>
<keyword evidence="2" id="KW-0999">Mitochondrion inner membrane</keyword>
<dbReference type="Gene3D" id="4.10.95.10">
    <property type="entry name" value="Cytochrome c oxidase, subunit VIa"/>
    <property type="match status" value="1"/>
</dbReference>
<dbReference type="PANTHER" id="PTHR11504">
    <property type="entry name" value="CYTOCHROME C OXIDASE POLYPEPTIDE VIA"/>
    <property type="match status" value="1"/>
</dbReference>
<dbReference type="PANTHER" id="PTHR11504:SF0">
    <property type="entry name" value="CYTOCHROME C OXIDASE SUBUNIT"/>
    <property type="match status" value="1"/>
</dbReference>
<dbReference type="OrthoDB" id="5947505at2759"/>
<keyword evidence="8" id="KW-1185">Reference proteome</keyword>
<dbReference type="EMBL" id="KZ288198">
    <property type="protein sequence ID" value="PBC33666.1"/>
    <property type="molecule type" value="Genomic_DNA"/>
</dbReference>
<accession>A0A2A3ER20</accession>
<evidence type="ECO:0000313" key="7">
    <source>
        <dbReference type="EMBL" id="PBC33666.1"/>
    </source>
</evidence>
<name>A0A2A3ER20_APICC</name>
<evidence type="ECO:0000256" key="5">
    <source>
        <dbReference type="ARBA" id="ARBA00023136"/>
    </source>
</evidence>
<proteinExistence type="predicted"/>
<dbReference type="SUPFAM" id="SSF81411">
    <property type="entry name" value="Mitochondrial cytochrome c oxidase subunit VIa"/>
    <property type="match status" value="1"/>
</dbReference>
<dbReference type="AlphaFoldDB" id="A0A2A3ER20"/>
<comment type="subcellular location">
    <subcellularLocation>
        <location evidence="1">Mitochondrion inner membrane</location>
    </subcellularLocation>
</comment>
<dbReference type="STRING" id="94128.A0A2A3ER20"/>
<sequence length="295" mass="34482">MAIISLLSRLKVLTSCNRIIQSALIEPNTEMLFLTKTRSFVNKKRENWSTKYRCRDIKNCLDDILKYESKEKLPMINEAKYHSSCIQKPMLKFYSSMKNPFYEKSLCKDLWKTEDLCKTRFYSKNIRNYSKKSPCDKSKLKDCDKIKVETKQEIPKCCSDDPYACKKPEHMQECIKPVTKCLPPVGDTSFICTSTPCPNIEDFCPPEVYGHEEKIWQILLAIGLLSVAIMSCYVYSKSKDWDKEERPEFRDVPHMRRIVKPFPWGDGKHTLFHNPARNPISPHGYEAENPRAKKN</sequence>
<dbReference type="InterPro" id="IPR001349">
    <property type="entry name" value="Cyt_c_oxidase_su6a"/>
</dbReference>
<gene>
    <name evidence="7" type="ORF">APICC_09023</name>
</gene>
<evidence type="ECO:0000256" key="1">
    <source>
        <dbReference type="ARBA" id="ARBA00004273"/>
    </source>
</evidence>
<evidence type="ECO:0000256" key="2">
    <source>
        <dbReference type="ARBA" id="ARBA00022792"/>
    </source>
</evidence>
<keyword evidence="3" id="KW-0809">Transit peptide</keyword>
<evidence type="ECO:0000313" key="8">
    <source>
        <dbReference type="Proteomes" id="UP000242457"/>
    </source>
</evidence>
<dbReference type="GO" id="GO:0006123">
    <property type="term" value="P:mitochondrial electron transport, cytochrome c to oxygen"/>
    <property type="evidence" value="ECO:0007669"/>
    <property type="project" value="TreeGrafter"/>
</dbReference>
<feature type="region of interest" description="Disordered" evidence="6">
    <location>
        <begin position="269"/>
        <end position="295"/>
    </location>
</feature>
<keyword evidence="5" id="KW-0472">Membrane</keyword>
<dbReference type="Proteomes" id="UP000242457">
    <property type="component" value="Unassembled WGS sequence"/>
</dbReference>
<evidence type="ECO:0000256" key="4">
    <source>
        <dbReference type="ARBA" id="ARBA00023128"/>
    </source>
</evidence>
<feature type="compositionally biased region" description="Basic and acidic residues" evidence="6">
    <location>
        <begin position="285"/>
        <end position="295"/>
    </location>
</feature>
<organism evidence="7 8">
    <name type="scientific">Apis cerana cerana</name>
    <name type="common">Oriental honeybee</name>
    <dbReference type="NCBI Taxonomy" id="94128"/>
    <lineage>
        <taxon>Eukaryota</taxon>
        <taxon>Metazoa</taxon>
        <taxon>Ecdysozoa</taxon>
        <taxon>Arthropoda</taxon>
        <taxon>Hexapoda</taxon>
        <taxon>Insecta</taxon>
        <taxon>Pterygota</taxon>
        <taxon>Neoptera</taxon>
        <taxon>Endopterygota</taxon>
        <taxon>Hymenoptera</taxon>
        <taxon>Apocrita</taxon>
        <taxon>Aculeata</taxon>
        <taxon>Apoidea</taxon>
        <taxon>Anthophila</taxon>
        <taxon>Apidae</taxon>
        <taxon>Apis</taxon>
    </lineage>
</organism>
<evidence type="ECO:0000256" key="3">
    <source>
        <dbReference type="ARBA" id="ARBA00022946"/>
    </source>
</evidence>
<keyword evidence="4" id="KW-0496">Mitochondrion</keyword>
<evidence type="ECO:0000256" key="6">
    <source>
        <dbReference type="SAM" id="MobiDB-lite"/>
    </source>
</evidence>
<dbReference type="GO" id="GO:0030234">
    <property type="term" value="F:enzyme regulator activity"/>
    <property type="evidence" value="ECO:0007669"/>
    <property type="project" value="TreeGrafter"/>
</dbReference>
<dbReference type="InterPro" id="IPR036418">
    <property type="entry name" value="Cyt_c_oxidase_su6a_sf"/>
</dbReference>
<reference evidence="7 8" key="1">
    <citation type="submission" date="2014-07" db="EMBL/GenBank/DDBJ databases">
        <title>Genomic and transcriptomic analysis on Apis cerana provide comprehensive insights into honey bee biology.</title>
        <authorList>
            <person name="Diao Q."/>
            <person name="Sun L."/>
            <person name="Zheng H."/>
            <person name="Zheng H."/>
            <person name="Xu S."/>
            <person name="Wang S."/>
            <person name="Zeng Z."/>
            <person name="Hu F."/>
            <person name="Su S."/>
            <person name="Wu J."/>
        </authorList>
    </citation>
    <scope>NUCLEOTIDE SEQUENCE [LARGE SCALE GENOMIC DNA]</scope>
    <source>
        <tissue evidence="7">Pupae without intestine</tissue>
    </source>
</reference>
<protein>
    <submittedName>
        <fullName evidence="7">Cytochrome c oxidase subunit</fullName>
    </submittedName>
</protein>